<evidence type="ECO:0000259" key="4">
    <source>
        <dbReference type="PROSITE" id="PS50888"/>
    </source>
</evidence>
<evidence type="ECO:0000256" key="2">
    <source>
        <dbReference type="ARBA" id="ARBA00023125"/>
    </source>
</evidence>
<feature type="region of interest" description="Disordered" evidence="3">
    <location>
        <begin position="46"/>
        <end position="86"/>
    </location>
</feature>
<dbReference type="InterPro" id="IPR015660">
    <property type="entry name" value="MASH1/Ascl1a-like"/>
</dbReference>
<accession>A0ABQ9JF60</accession>
<feature type="region of interest" description="Disordered" evidence="3">
    <location>
        <begin position="150"/>
        <end position="180"/>
    </location>
</feature>
<gene>
    <name evidence="5" type="ORF">NQ317_016365</name>
</gene>
<dbReference type="PROSITE" id="PS50888">
    <property type="entry name" value="BHLH"/>
    <property type="match status" value="1"/>
</dbReference>
<evidence type="ECO:0000313" key="6">
    <source>
        <dbReference type="Proteomes" id="UP001162164"/>
    </source>
</evidence>
<evidence type="ECO:0000313" key="5">
    <source>
        <dbReference type="EMBL" id="KAJ8976571.1"/>
    </source>
</evidence>
<keyword evidence="2" id="KW-0238">DNA-binding</keyword>
<dbReference type="PANTHER" id="PTHR13935">
    <property type="entry name" value="ACHAETE-SCUTE TRANSCRIPTION FACTOR-RELATED"/>
    <property type="match status" value="1"/>
</dbReference>
<dbReference type="PANTHER" id="PTHR13935:SF106">
    <property type="entry name" value="ACHAETE-SCUTE COMPLEX PROTEIN T5-RELATED"/>
    <property type="match status" value="1"/>
</dbReference>
<proteinExistence type="predicted"/>
<dbReference type="Gene3D" id="4.10.280.10">
    <property type="entry name" value="Helix-loop-helix DNA-binding domain"/>
    <property type="match status" value="1"/>
</dbReference>
<organism evidence="5 6">
    <name type="scientific">Molorchus minor</name>
    <dbReference type="NCBI Taxonomy" id="1323400"/>
    <lineage>
        <taxon>Eukaryota</taxon>
        <taxon>Metazoa</taxon>
        <taxon>Ecdysozoa</taxon>
        <taxon>Arthropoda</taxon>
        <taxon>Hexapoda</taxon>
        <taxon>Insecta</taxon>
        <taxon>Pterygota</taxon>
        <taxon>Neoptera</taxon>
        <taxon>Endopterygota</taxon>
        <taxon>Coleoptera</taxon>
        <taxon>Polyphaga</taxon>
        <taxon>Cucujiformia</taxon>
        <taxon>Chrysomeloidea</taxon>
        <taxon>Cerambycidae</taxon>
        <taxon>Lamiinae</taxon>
        <taxon>Monochamini</taxon>
        <taxon>Molorchus</taxon>
    </lineage>
</organism>
<dbReference type="SMART" id="SM00353">
    <property type="entry name" value="HLH"/>
    <property type="match status" value="1"/>
</dbReference>
<feature type="domain" description="BHLH" evidence="4">
    <location>
        <begin position="77"/>
        <end position="140"/>
    </location>
</feature>
<dbReference type="SUPFAM" id="SSF47459">
    <property type="entry name" value="HLH, helix-loop-helix DNA-binding domain"/>
    <property type="match status" value="1"/>
</dbReference>
<reference evidence="5" key="1">
    <citation type="journal article" date="2023" name="Insect Mol. Biol.">
        <title>Genome sequencing provides insights into the evolution of gene families encoding plant cell wall-degrading enzymes in longhorned beetles.</title>
        <authorList>
            <person name="Shin N.R."/>
            <person name="Okamura Y."/>
            <person name="Kirsch R."/>
            <person name="Pauchet Y."/>
        </authorList>
    </citation>
    <scope>NUCLEOTIDE SEQUENCE</scope>
    <source>
        <strain evidence="5">MMC_N1</strain>
    </source>
</reference>
<dbReference type="Proteomes" id="UP001162164">
    <property type="component" value="Unassembled WGS sequence"/>
</dbReference>
<keyword evidence="1" id="KW-0524">Neurogenesis</keyword>
<evidence type="ECO:0000256" key="3">
    <source>
        <dbReference type="SAM" id="MobiDB-lite"/>
    </source>
</evidence>
<name>A0ABQ9JF60_9CUCU</name>
<dbReference type="Pfam" id="PF00010">
    <property type="entry name" value="HLH"/>
    <property type="match status" value="1"/>
</dbReference>
<feature type="compositionally biased region" description="Low complexity" evidence="3">
    <location>
        <begin position="155"/>
        <end position="171"/>
    </location>
</feature>
<dbReference type="EMBL" id="JAPWTJ010000654">
    <property type="protein sequence ID" value="KAJ8976571.1"/>
    <property type="molecule type" value="Genomic_DNA"/>
</dbReference>
<sequence length="348" mass="39065">MSQISVVHYNPPINKVNVLQQNNISNKQNDRQIIVLRKPQHILPQHKEFNKDDVLITNQARKKPKSGKDTKSNPQPVAVARRNARERNRVKQVNIGFATLRQHIPNFIAAAFENNSGRGGSKKLSKVETLRMAVEYIRSLEDVLAMDGDNENTESISDLSYPSPSSSSTSPNHQGGNQTNLTYSYQVLSPPEEDDDVSSIATPPPQQFIRIGTSNSYQIISNSAYEDGENLDPMSMEDQFLADPTLMDPNLEFSNQDFVYLGTSSSPGMYSDASLSPHSLEKHEQFIPVFNTPPEERLSSEFNVEVKTESSDLPVISLKTENELPDEQKESIVDVLQWWEQQPQHVGS</sequence>
<dbReference type="InterPro" id="IPR036638">
    <property type="entry name" value="HLH_DNA-bd_sf"/>
</dbReference>
<feature type="region of interest" description="Disordered" evidence="3">
    <location>
        <begin position="189"/>
        <end position="208"/>
    </location>
</feature>
<evidence type="ECO:0000256" key="1">
    <source>
        <dbReference type="ARBA" id="ARBA00022902"/>
    </source>
</evidence>
<dbReference type="CDD" id="cd19744">
    <property type="entry name" value="bHLH_TS_dAS-C_like"/>
    <property type="match status" value="1"/>
</dbReference>
<protein>
    <recommendedName>
        <fullName evidence="4">BHLH domain-containing protein</fullName>
    </recommendedName>
</protein>
<comment type="caution">
    <text evidence="5">The sequence shown here is derived from an EMBL/GenBank/DDBJ whole genome shotgun (WGS) entry which is preliminary data.</text>
</comment>
<dbReference type="InterPro" id="IPR011598">
    <property type="entry name" value="bHLH_dom"/>
</dbReference>
<keyword evidence="6" id="KW-1185">Reference proteome</keyword>